<reference evidence="1 2" key="1">
    <citation type="submission" date="2024-05" db="EMBL/GenBank/DDBJ databases">
        <title>Haplotype-resolved chromosome-level genome assembly of Huyou (Citrus changshanensis).</title>
        <authorList>
            <person name="Miao C."/>
            <person name="Chen W."/>
            <person name="Wu Y."/>
            <person name="Wang L."/>
            <person name="Zhao S."/>
            <person name="Grierson D."/>
            <person name="Xu C."/>
            <person name="Chen K."/>
        </authorList>
    </citation>
    <scope>NUCLEOTIDE SEQUENCE [LARGE SCALE GENOMIC DNA]</scope>
    <source>
        <strain evidence="1">01-14</strain>
        <tissue evidence="1">Leaf</tissue>
    </source>
</reference>
<evidence type="ECO:0000313" key="2">
    <source>
        <dbReference type="Proteomes" id="UP001428341"/>
    </source>
</evidence>
<dbReference type="AlphaFoldDB" id="A0AAP0MLB1"/>
<dbReference type="Proteomes" id="UP001428341">
    <property type="component" value="Unassembled WGS sequence"/>
</dbReference>
<name>A0AAP0MLB1_9ROSI</name>
<proteinExistence type="predicted"/>
<comment type="caution">
    <text evidence="1">The sequence shown here is derived from an EMBL/GenBank/DDBJ whole genome shotgun (WGS) entry which is preliminary data.</text>
</comment>
<evidence type="ECO:0000313" key="1">
    <source>
        <dbReference type="EMBL" id="KAK9215569.1"/>
    </source>
</evidence>
<dbReference type="EMBL" id="JBCGBO010000003">
    <property type="protein sequence ID" value="KAK9215569.1"/>
    <property type="molecule type" value="Genomic_DNA"/>
</dbReference>
<organism evidence="1 2">
    <name type="scientific">Citrus x changshan-huyou</name>
    <dbReference type="NCBI Taxonomy" id="2935761"/>
    <lineage>
        <taxon>Eukaryota</taxon>
        <taxon>Viridiplantae</taxon>
        <taxon>Streptophyta</taxon>
        <taxon>Embryophyta</taxon>
        <taxon>Tracheophyta</taxon>
        <taxon>Spermatophyta</taxon>
        <taxon>Magnoliopsida</taxon>
        <taxon>eudicotyledons</taxon>
        <taxon>Gunneridae</taxon>
        <taxon>Pentapetalae</taxon>
        <taxon>rosids</taxon>
        <taxon>malvids</taxon>
        <taxon>Sapindales</taxon>
        <taxon>Rutaceae</taxon>
        <taxon>Aurantioideae</taxon>
        <taxon>Citrus</taxon>
    </lineage>
</organism>
<accession>A0AAP0MLB1</accession>
<gene>
    <name evidence="1" type="ORF">WN944_007574</name>
</gene>
<sequence length="60" mass="6859">MDSDHGIMVSNFIIRSHRINSQQSPTNASETGIELQWVHPFTRTKGQRIMGYPCDLQQSL</sequence>
<keyword evidence="2" id="KW-1185">Reference proteome</keyword>
<protein>
    <submittedName>
        <fullName evidence="1">Uncharacterized protein</fullName>
    </submittedName>
</protein>